<sequence>MPRVLIGALITLLQLFHSGPTTCRFPSNGLQFPVKVSFAITINKAQGQTFKYVGVDLPPDVADTDSAGGHMIGPSKWPLLFGRRRSVAPIEQTAVQRHRQIGHTVRSDKPADSRSAKSKSSSGVVYLFAFPVGIQSEESRLLASTQTRTLVANNHPLSKHFFDNSRRLLPEIGNNAKFLHIYFMSESDQISIRTNMIPNLKRVLRGNNHLIQSFRSNLELRSFAELQNFKLIIHAVRVPQDEHRGQYNAPTIDEVAPIHRRYMFAKIISEKLHFIRNHQKQLRADDYVHFRDAFNNDANINANNVEQQVILPSSFTGSPRYMHEKNQDAMTYVRKFGRPGLPHCHILLWLQTKIQPNEIDKIISAEIPNKDRDLLFYKIDTQTGDAGYPTYRWRSPDDGGYIAILKVRGQTEIVVVNRWVAPYFPVLSRPDNSCRLRVDSGTQRVKCNNKFMGGITFVFAGDFRQTLPNYVEKLYFRTNMRVYLCGVDDNFPAQLLKIENGTLENENGYISVNHTIGRVVNNVEELISTVYPDIFNLSNKSYQWLCERAIISPKNVTAGEINDNILVMGYEISRGSCTYYYDHDTCRDSKRTDSYIACYCTLSNLSPNLQQQLQGRLVPPKRVTIRCKQETHHITSTDNAIHYPQEFLNSLFPSEFSPHKLKFKIGAPITLLRNLQPLNLCNGTRLQMQSLPNNIIEAVILTGPAKGEITFIPRIPTIPSDLPFSFKRASIPG</sequence>
<evidence type="ECO:0000259" key="3">
    <source>
        <dbReference type="Pfam" id="PF14214"/>
    </source>
</evidence>
<dbReference type="InterPro" id="IPR027417">
    <property type="entry name" value="P-loop_NTPase"/>
</dbReference>
<dbReference type="PANTHER" id="PTHR10492">
    <property type="match status" value="1"/>
</dbReference>
<feature type="compositionally biased region" description="Basic and acidic residues" evidence="1">
    <location>
        <begin position="105"/>
        <end position="115"/>
    </location>
</feature>
<keyword evidence="6" id="KW-1185">Reference proteome</keyword>
<comment type="caution">
    <text evidence="5">The sequence shown here is derived from an EMBL/GenBank/DDBJ whole genome shotgun (WGS) entry which is preliminary data.</text>
</comment>
<keyword evidence="5" id="KW-0378">Hydrolase</keyword>
<dbReference type="Pfam" id="PF14214">
    <property type="entry name" value="Helitron_like_N"/>
    <property type="match status" value="1"/>
</dbReference>
<feature type="domain" description="DNA helicase Pif1-like 2B" evidence="4">
    <location>
        <begin position="646"/>
        <end position="689"/>
    </location>
</feature>
<keyword evidence="5" id="KW-0347">Helicase</keyword>
<name>A0A6G0YQV6_APHCR</name>
<keyword evidence="2" id="KW-0732">Signal</keyword>
<dbReference type="GO" id="GO:0004386">
    <property type="term" value="F:helicase activity"/>
    <property type="evidence" value="ECO:0007669"/>
    <property type="project" value="UniProtKB-KW"/>
</dbReference>
<keyword evidence="5" id="KW-0547">Nucleotide-binding</keyword>
<dbReference type="EMBL" id="VUJU01002825">
    <property type="protein sequence ID" value="KAF0759976.1"/>
    <property type="molecule type" value="Genomic_DNA"/>
</dbReference>
<feature type="signal peptide" evidence="2">
    <location>
        <begin position="1"/>
        <end position="23"/>
    </location>
</feature>
<evidence type="ECO:0000256" key="2">
    <source>
        <dbReference type="SAM" id="SignalP"/>
    </source>
</evidence>
<accession>A0A6G0YQV6</accession>
<gene>
    <name evidence="5" type="ORF">FWK35_00009826</name>
</gene>
<dbReference type="Proteomes" id="UP000478052">
    <property type="component" value="Unassembled WGS sequence"/>
</dbReference>
<feature type="chain" id="PRO_5026004793" evidence="2">
    <location>
        <begin position="24"/>
        <end position="733"/>
    </location>
</feature>
<reference evidence="5 6" key="1">
    <citation type="submission" date="2019-08" db="EMBL/GenBank/DDBJ databases">
        <title>Whole genome of Aphis craccivora.</title>
        <authorList>
            <person name="Voronova N.V."/>
            <person name="Shulinski R.S."/>
            <person name="Bandarenka Y.V."/>
            <person name="Zhorov D.G."/>
            <person name="Warner D."/>
        </authorList>
    </citation>
    <scope>NUCLEOTIDE SEQUENCE [LARGE SCALE GENOMIC DNA]</scope>
    <source>
        <strain evidence="5">180601</strain>
        <tissue evidence="5">Whole Body</tissue>
    </source>
</reference>
<dbReference type="InterPro" id="IPR049163">
    <property type="entry name" value="Pif1-like_2B_dom"/>
</dbReference>
<evidence type="ECO:0000313" key="6">
    <source>
        <dbReference type="Proteomes" id="UP000478052"/>
    </source>
</evidence>
<organism evidence="5 6">
    <name type="scientific">Aphis craccivora</name>
    <name type="common">Cowpea aphid</name>
    <dbReference type="NCBI Taxonomy" id="307492"/>
    <lineage>
        <taxon>Eukaryota</taxon>
        <taxon>Metazoa</taxon>
        <taxon>Ecdysozoa</taxon>
        <taxon>Arthropoda</taxon>
        <taxon>Hexapoda</taxon>
        <taxon>Insecta</taxon>
        <taxon>Pterygota</taxon>
        <taxon>Neoptera</taxon>
        <taxon>Paraneoptera</taxon>
        <taxon>Hemiptera</taxon>
        <taxon>Sternorrhyncha</taxon>
        <taxon>Aphidomorpha</taxon>
        <taxon>Aphidoidea</taxon>
        <taxon>Aphididae</taxon>
        <taxon>Aphidini</taxon>
        <taxon>Aphis</taxon>
        <taxon>Aphis</taxon>
    </lineage>
</organism>
<dbReference type="OrthoDB" id="1930718at2759"/>
<protein>
    <submittedName>
        <fullName evidence="5">ATP-dependent DNA helicase PIF1-like</fullName>
    </submittedName>
</protein>
<dbReference type="PANTHER" id="PTHR10492:SF57">
    <property type="entry name" value="ATP-DEPENDENT DNA HELICASE"/>
    <property type="match status" value="1"/>
</dbReference>
<dbReference type="Pfam" id="PF21530">
    <property type="entry name" value="Pif1_2B_dom"/>
    <property type="match status" value="1"/>
</dbReference>
<dbReference type="InterPro" id="IPR025476">
    <property type="entry name" value="Helitron_helicase-like"/>
</dbReference>
<evidence type="ECO:0000259" key="4">
    <source>
        <dbReference type="Pfam" id="PF21530"/>
    </source>
</evidence>
<dbReference type="SUPFAM" id="SSF52540">
    <property type="entry name" value="P-loop containing nucleoside triphosphate hydrolases"/>
    <property type="match status" value="1"/>
</dbReference>
<dbReference type="AlphaFoldDB" id="A0A6G0YQV6"/>
<feature type="region of interest" description="Disordered" evidence="1">
    <location>
        <begin position="96"/>
        <end position="117"/>
    </location>
</feature>
<evidence type="ECO:0000256" key="1">
    <source>
        <dbReference type="SAM" id="MobiDB-lite"/>
    </source>
</evidence>
<feature type="domain" description="Helitron helicase-like" evidence="3">
    <location>
        <begin position="263"/>
        <end position="340"/>
    </location>
</feature>
<keyword evidence="5" id="KW-0067">ATP-binding</keyword>
<proteinExistence type="predicted"/>
<evidence type="ECO:0000313" key="5">
    <source>
        <dbReference type="EMBL" id="KAF0759976.1"/>
    </source>
</evidence>